<sequence>MLNMLRHDGPEGSIPLVIAHGLFGSARNWNVIARRLSRDRTVIAVDMRNHGESPHFDSNAYQDMADDLAEVMAPLGEVDLLGHSMGGKAAMTLALTRPEHLRRLIVADIAPVTYPHSQTDKIEAMEAVDLASVTRRSDAQEQLARHGIEPALQAFFTQSLDLADRRWRYNLPVLRRDMEKIIGFPQIEGRHQGRTLFLTGAESDYVQPGHRDTIKQLFPRAVFAKLPGAGHWLHADKPREFEAAVTAFLSAGE</sequence>
<evidence type="ECO:0000259" key="2">
    <source>
        <dbReference type="Pfam" id="PF00561"/>
    </source>
</evidence>
<dbReference type="SUPFAM" id="SSF53474">
    <property type="entry name" value="alpha/beta-Hydrolases"/>
    <property type="match status" value="1"/>
</dbReference>
<evidence type="ECO:0000313" key="4">
    <source>
        <dbReference type="Proteomes" id="UP000004318"/>
    </source>
</evidence>
<dbReference type="RefSeq" id="WP_009805507.1">
    <property type="nucleotide sequence ID" value="NZ_CH724131.1"/>
</dbReference>
<accession>A3TTB3</accession>
<evidence type="ECO:0000256" key="1">
    <source>
        <dbReference type="ARBA" id="ARBA00022801"/>
    </source>
</evidence>
<dbReference type="Pfam" id="PF00561">
    <property type="entry name" value="Abhydrolase_1"/>
    <property type="match status" value="1"/>
</dbReference>
<dbReference type="Gene3D" id="3.40.50.1820">
    <property type="entry name" value="alpha/beta hydrolase"/>
    <property type="match status" value="1"/>
</dbReference>
<dbReference type="InterPro" id="IPR000073">
    <property type="entry name" value="AB_hydrolase_1"/>
</dbReference>
<dbReference type="EMBL" id="AAMO01000001">
    <property type="protein sequence ID" value="EAQ04890.1"/>
    <property type="molecule type" value="Genomic_DNA"/>
</dbReference>
<dbReference type="STRING" id="252305.OB2597_06390"/>
<proteinExistence type="predicted"/>
<name>A3TTB3_PSEBH</name>
<dbReference type="PRINTS" id="PR00111">
    <property type="entry name" value="ABHYDROLASE"/>
</dbReference>
<protein>
    <submittedName>
        <fullName evidence="3">Hydrolase, alpha/beta fold family protein</fullName>
    </submittedName>
</protein>
<dbReference type="Proteomes" id="UP000004318">
    <property type="component" value="Unassembled WGS sequence"/>
</dbReference>
<organism evidence="3 4">
    <name type="scientific">Pseudooceanicola batsensis (strain ATCC BAA-863 / DSM 15984 / KCTC 12145 / HTCC2597)</name>
    <name type="common">Oceanicola batsensis</name>
    <dbReference type="NCBI Taxonomy" id="252305"/>
    <lineage>
        <taxon>Bacteria</taxon>
        <taxon>Pseudomonadati</taxon>
        <taxon>Pseudomonadota</taxon>
        <taxon>Alphaproteobacteria</taxon>
        <taxon>Rhodobacterales</taxon>
        <taxon>Paracoccaceae</taxon>
        <taxon>Pseudooceanicola</taxon>
    </lineage>
</organism>
<evidence type="ECO:0000313" key="3">
    <source>
        <dbReference type="EMBL" id="EAQ04890.1"/>
    </source>
</evidence>
<feature type="domain" description="AB hydrolase-1" evidence="2">
    <location>
        <begin position="15"/>
        <end position="238"/>
    </location>
</feature>
<keyword evidence="4" id="KW-1185">Reference proteome</keyword>
<dbReference type="AlphaFoldDB" id="A3TTB3"/>
<keyword evidence="1 3" id="KW-0378">Hydrolase</keyword>
<dbReference type="InterPro" id="IPR029058">
    <property type="entry name" value="AB_hydrolase_fold"/>
</dbReference>
<reference evidence="3 4" key="1">
    <citation type="journal article" date="2010" name="J. Bacteriol.">
        <title>Genome sequences of Oceanicola granulosus HTCC2516(T) and Oceanicola batsensis HTCC2597(TDelta).</title>
        <authorList>
            <person name="Thrash J.C."/>
            <person name="Cho J.C."/>
            <person name="Vergin K.L."/>
            <person name="Giovannoni S.J."/>
        </authorList>
    </citation>
    <scope>NUCLEOTIDE SEQUENCE [LARGE SCALE GENOMIC DNA]</scope>
    <source>
        <strain evidence="4">ATCC BAA-863 / DSM 15984 / KCTC 12145 / HTCC2597</strain>
    </source>
</reference>
<dbReference type="PANTHER" id="PTHR46118:SF4">
    <property type="entry name" value="PROTEIN ABHD11"/>
    <property type="match status" value="1"/>
</dbReference>
<gene>
    <name evidence="3" type="ORF">OB2597_06390</name>
</gene>
<dbReference type="HOGENOM" id="CLU_020336_53_1_5"/>
<comment type="caution">
    <text evidence="3">The sequence shown here is derived from an EMBL/GenBank/DDBJ whole genome shotgun (WGS) entry which is preliminary data.</text>
</comment>
<dbReference type="eggNOG" id="COG2267">
    <property type="taxonomic scope" value="Bacteria"/>
</dbReference>
<dbReference type="OrthoDB" id="9808398at2"/>
<dbReference type="GO" id="GO:0052689">
    <property type="term" value="F:carboxylic ester hydrolase activity"/>
    <property type="evidence" value="ECO:0007669"/>
    <property type="project" value="TreeGrafter"/>
</dbReference>
<dbReference type="PANTHER" id="PTHR46118">
    <property type="entry name" value="PROTEIN ABHD11"/>
    <property type="match status" value="1"/>
</dbReference>